<dbReference type="AlphaFoldDB" id="A0AB34JLI5"/>
<feature type="region of interest" description="Disordered" evidence="1">
    <location>
        <begin position="1"/>
        <end position="147"/>
    </location>
</feature>
<feature type="compositionally biased region" description="Basic and acidic residues" evidence="1">
    <location>
        <begin position="1"/>
        <end position="11"/>
    </location>
</feature>
<evidence type="ECO:0000256" key="1">
    <source>
        <dbReference type="SAM" id="MobiDB-lite"/>
    </source>
</evidence>
<reference evidence="2 3" key="1">
    <citation type="journal article" date="2024" name="Science">
        <title>Giant polyketide synthase enzymes in the biosynthesis of giant marine polyether toxins.</title>
        <authorList>
            <person name="Fallon T.R."/>
            <person name="Shende V.V."/>
            <person name="Wierzbicki I.H."/>
            <person name="Pendleton A.L."/>
            <person name="Watervoot N.F."/>
            <person name="Auber R.P."/>
            <person name="Gonzalez D.J."/>
            <person name="Wisecaver J.H."/>
            <person name="Moore B.S."/>
        </authorList>
    </citation>
    <scope>NUCLEOTIDE SEQUENCE [LARGE SCALE GENOMIC DNA]</scope>
    <source>
        <strain evidence="2 3">12B1</strain>
    </source>
</reference>
<evidence type="ECO:0000313" key="3">
    <source>
        <dbReference type="Proteomes" id="UP001515480"/>
    </source>
</evidence>
<sequence length="147" mass="15610">MALTAEEHEASMECDEFVAASDAAGGKRPAEVPPPGEPAPTRSRPPDGPHEDSLGGAATHTLPTPHTTHPPEEDASAESLFGQSTHPSEGVTPPRSSDRKRYGAKACGQSQKDGVAHSELPRKHARSQRRQMVNSSWTQRTVLSSAT</sequence>
<feature type="compositionally biased region" description="Polar residues" evidence="1">
    <location>
        <begin position="130"/>
        <end position="147"/>
    </location>
</feature>
<comment type="caution">
    <text evidence="2">The sequence shown here is derived from an EMBL/GenBank/DDBJ whole genome shotgun (WGS) entry which is preliminary data.</text>
</comment>
<evidence type="ECO:0000313" key="2">
    <source>
        <dbReference type="EMBL" id="KAL1521762.1"/>
    </source>
</evidence>
<keyword evidence="3" id="KW-1185">Reference proteome</keyword>
<name>A0AB34JLI5_PRYPA</name>
<gene>
    <name evidence="2" type="ORF">AB1Y20_021416</name>
</gene>
<accession>A0AB34JLI5</accession>
<dbReference type="Proteomes" id="UP001515480">
    <property type="component" value="Unassembled WGS sequence"/>
</dbReference>
<dbReference type="EMBL" id="JBGBPQ010000007">
    <property type="protein sequence ID" value="KAL1521762.1"/>
    <property type="molecule type" value="Genomic_DNA"/>
</dbReference>
<proteinExistence type="predicted"/>
<protein>
    <submittedName>
        <fullName evidence="2">Uncharacterized protein</fullName>
    </submittedName>
</protein>
<organism evidence="2 3">
    <name type="scientific">Prymnesium parvum</name>
    <name type="common">Toxic golden alga</name>
    <dbReference type="NCBI Taxonomy" id="97485"/>
    <lineage>
        <taxon>Eukaryota</taxon>
        <taxon>Haptista</taxon>
        <taxon>Haptophyta</taxon>
        <taxon>Prymnesiophyceae</taxon>
        <taxon>Prymnesiales</taxon>
        <taxon>Prymnesiaceae</taxon>
        <taxon>Prymnesium</taxon>
    </lineage>
</organism>
<feature type="compositionally biased region" description="Basic and acidic residues" evidence="1">
    <location>
        <begin position="44"/>
        <end position="53"/>
    </location>
</feature>